<evidence type="ECO:0000313" key="3">
    <source>
        <dbReference type="Proteomes" id="UP000501726"/>
    </source>
</evidence>
<organism evidence="2 3">
    <name type="scientific">Thiosulfatimonas sediminis</name>
    <dbReference type="NCBI Taxonomy" id="2675054"/>
    <lineage>
        <taxon>Bacteria</taxon>
        <taxon>Pseudomonadati</taxon>
        <taxon>Pseudomonadota</taxon>
        <taxon>Gammaproteobacteria</taxon>
        <taxon>Thiotrichales</taxon>
        <taxon>Piscirickettsiaceae</taxon>
        <taxon>Thiosulfatimonas</taxon>
    </lineage>
</organism>
<sequence length="604" mass="64989">MSLFKNQKTLQRQRGAISILGVGAIFAALFAFDLVMTYTKLKIVDRELDNYARSVAEVAIRSELALTRDGLAAGTMALDSADKVTNFALERVGYSPAAGELDTAGMVINKMILFGNFASDGTFYPLGESNPDYPESVAFGAYKTNPRLYIQEMINEGEGSEKTIAKAPRFDAVAVQLWTDDNFYGFVPQGRALYGAGEDNPQCFCDTRYEQCLSADLTAAEIKAGIYPDEPPALLKNLLGSLIGGGVAEHSLSSMLLGELIANTIASEIAVPNSSARKNYCEYGYTASHPLSFSNSKYPYMDFTTRQAWIGIDPVAVDNGVLGNLLAESNFSKEDFARATKQLPVFIYDGADTLSNQAGLLSTVDELLGLLNPDSSGSIYAKETNATNTTSNDDLNASERSYYRCSLLTANVDVSLLAPLTDSLGLSQEGVAQNCDGLLSSVGGLLNSVLDIVTGDEESCGFLGLGCLLGSVFNLLDPLVGPVLDLIGIGDLETVLNDLLDPVVLVHDPVYIGRSGTCTYGTDNANISSTRCLYNANDAQFQSCRYMLSGLPDSQKPTLVNRLSIALSGPVKDFSSAVETLNCELKNFRFVQPPFEASYWQEVN</sequence>
<protein>
    <submittedName>
        <fullName evidence="2">Uncharacterized protein</fullName>
    </submittedName>
</protein>
<accession>A0A6F8PX25</accession>
<gene>
    <name evidence="2" type="ORF">THMIRHAS_20190</name>
</gene>
<dbReference type="RefSeq" id="WP_173273495.1">
    <property type="nucleotide sequence ID" value="NZ_AP021889.1"/>
</dbReference>
<dbReference type="AlphaFoldDB" id="A0A6F8PX25"/>
<name>A0A6F8PX25_9GAMM</name>
<feature type="transmembrane region" description="Helical" evidence="1">
    <location>
        <begin position="16"/>
        <end position="38"/>
    </location>
</feature>
<keyword evidence="1" id="KW-0472">Membrane</keyword>
<proteinExistence type="predicted"/>
<dbReference type="Proteomes" id="UP000501726">
    <property type="component" value="Chromosome"/>
</dbReference>
<keyword evidence="1" id="KW-0812">Transmembrane</keyword>
<keyword evidence="3" id="KW-1185">Reference proteome</keyword>
<dbReference type="KEGG" id="tse:THMIRHAS_20190"/>
<keyword evidence="1" id="KW-1133">Transmembrane helix</keyword>
<dbReference type="EMBL" id="AP021889">
    <property type="protein sequence ID" value="BBP46646.1"/>
    <property type="molecule type" value="Genomic_DNA"/>
</dbReference>
<evidence type="ECO:0000256" key="1">
    <source>
        <dbReference type="SAM" id="Phobius"/>
    </source>
</evidence>
<evidence type="ECO:0000313" key="2">
    <source>
        <dbReference type="EMBL" id="BBP46646.1"/>
    </source>
</evidence>
<reference evidence="3" key="1">
    <citation type="submission" date="2019-11" db="EMBL/GenBank/DDBJ databases">
        <title>Isolation and characterization of two novel species in the genus Thiomicrorhabdus.</title>
        <authorList>
            <person name="Mochizuki J."/>
            <person name="Kojima H."/>
            <person name="Fukui M."/>
        </authorList>
    </citation>
    <scope>NUCLEOTIDE SEQUENCE [LARGE SCALE GENOMIC DNA]</scope>
    <source>
        <strain evidence="3">aks77</strain>
    </source>
</reference>